<gene>
    <name evidence="2" type="ORF">CG003_01905</name>
</gene>
<reference evidence="2 3" key="1">
    <citation type="submission" date="2017-07" db="EMBL/GenBank/DDBJ databases">
        <title>Comparative genomic analysis of Mesoplasma florum.</title>
        <authorList>
            <person name="Baby V."/>
            <person name="Lachance J.-C."/>
            <person name="Gagnon J."/>
            <person name="Lucier J.-F."/>
            <person name="Matteau D."/>
            <person name="Knight T.F."/>
            <person name="Rodrigue S."/>
        </authorList>
    </citation>
    <scope>NUCLEOTIDE SEQUENCE [LARGE SCALE GENOMIC DNA]</scope>
    <source>
        <strain evidence="2 3">CnuA-2</strain>
    </source>
</reference>
<name>A0A2R3P7D4_MESFO</name>
<evidence type="ECO:0000313" key="2">
    <source>
        <dbReference type="EMBL" id="AVN64416.1"/>
    </source>
</evidence>
<dbReference type="AlphaFoldDB" id="A0A2R3P7D4"/>
<proteinExistence type="predicted"/>
<evidence type="ECO:0000313" key="3">
    <source>
        <dbReference type="Proteomes" id="UP000239216"/>
    </source>
</evidence>
<dbReference type="EMBL" id="CP022513">
    <property type="protein sequence ID" value="AVN64416.1"/>
    <property type="molecule type" value="Genomic_DNA"/>
</dbReference>
<sequence length="211" mass="25431">MKWILKKNKMDSKFIIAICIIILYAIILLIVGILSYVYSVKHKPFKVINDEYLKEIAEYKKVEDEILKKLKPIKTKFELSENENIYFVDELEVSFNEKENKKNKKKEFDDEYDQYIKNLKKNYSLFKIKGKQNELEKTLTYISNKRIVLDNGIEFKIIKFNNVILVENYVWNFNGEYLKTIYLKTKNEEIYFVTNDLKLKSIISKFRLENE</sequence>
<dbReference type="Proteomes" id="UP000239216">
    <property type="component" value="Chromosome"/>
</dbReference>
<keyword evidence="1" id="KW-0812">Transmembrane</keyword>
<accession>A0A2R3P7D4</accession>
<organism evidence="2 3">
    <name type="scientific">Mesoplasma florum</name>
    <name type="common">Acholeplasma florum</name>
    <dbReference type="NCBI Taxonomy" id="2151"/>
    <lineage>
        <taxon>Bacteria</taxon>
        <taxon>Bacillati</taxon>
        <taxon>Mycoplasmatota</taxon>
        <taxon>Mollicutes</taxon>
        <taxon>Entomoplasmatales</taxon>
        <taxon>Entomoplasmataceae</taxon>
        <taxon>Mesoplasma</taxon>
    </lineage>
</organism>
<protein>
    <submittedName>
        <fullName evidence="2">Uncharacterized protein</fullName>
    </submittedName>
</protein>
<keyword evidence="1" id="KW-1133">Transmembrane helix</keyword>
<evidence type="ECO:0000256" key="1">
    <source>
        <dbReference type="SAM" id="Phobius"/>
    </source>
</evidence>
<keyword evidence="1" id="KW-0472">Membrane</keyword>
<feature type="transmembrane region" description="Helical" evidence="1">
    <location>
        <begin position="12"/>
        <end position="38"/>
    </location>
</feature>